<accession>A0A2T0A2D4</accession>
<keyword evidence="6 11" id="KW-0472">Membrane</keyword>
<feature type="transmembrane region" description="Helical" evidence="11">
    <location>
        <begin position="236"/>
        <end position="256"/>
    </location>
</feature>
<feature type="transmembrane region" description="Helical" evidence="11">
    <location>
        <begin position="600"/>
        <end position="620"/>
    </location>
</feature>
<evidence type="ECO:0000256" key="11">
    <source>
        <dbReference type="SAM" id="Phobius"/>
    </source>
</evidence>
<feature type="domain" description="Potassium channel" evidence="12">
    <location>
        <begin position="554"/>
        <end position="622"/>
    </location>
</feature>
<dbReference type="GO" id="GO:0022841">
    <property type="term" value="F:potassium ion leak channel activity"/>
    <property type="evidence" value="ECO:0007669"/>
    <property type="project" value="TreeGrafter"/>
</dbReference>
<dbReference type="SUPFAM" id="SSF81324">
    <property type="entry name" value="Voltage-gated potassium channels"/>
    <property type="match status" value="2"/>
</dbReference>
<dbReference type="PRINTS" id="PR01333">
    <property type="entry name" value="2POREKCHANEL"/>
</dbReference>
<evidence type="ECO:0000256" key="9">
    <source>
        <dbReference type="SAM" id="Coils"/>
    </source>
</evidence>
<evidence type="ECO:0000256" key="10">
    <source>
        <dbReference type="SAM" id="MobiDB-lite"/>
    </source>
</evidence>
<keyword evidence="2 8" id="KW-0813">Transport</keyword>
<feature type="compositionally biased region" description="Gly residues" evidence="10">
    <location>
        <begin position="421"/>
        <end position="432"/>
    </location>
</feature>
<evidence type="ECO:0000313" key="14">
    <source>
        <dbReference type="Proteomes" id="UP000239560"/>
    </source>
</evidence>
<dbReference type="InterPro" id="IPR003280">
    <property type="entry name" value="2pore_dom_K_chnl"/>
</dbReference>
<dbReference type="PANTHER" id="PTHR11003">
    <property type="entry name" value="POTASSIUM CHANNEL, SUBFAMILY K"/>
    <property type="match status" value="1"/>
</dbReference>
<evidence type="ECO:0000256" key="8">
    <source>
        <dbReference type="RuleBase" id="RU003857"/>
    </source>
</evidence>
<dbReference type="GO" id="GO:0005886">
    <property type="term" value="C:plasma membrane"/>
    <property type="evidence" value="ECO:0007669"/>
    <property type="project" value="TreeGrafter"/>
</dbReference>
<feature type="coiled-coil region" evidence="9">
    <location>
        <begin position="767"/>
        <end position="801"/>
    </location>
</feature>
<feature type="region of interest" description="Disordered" evidence="10">
    <location>
        <begin position="1"/>
        <end position="84"/>
    </location>
</feature>
<protein>
    <recommendedName>
        <fullName evidence="12">Potassium channel domain-containing protein</fullName>
    </recommendedName>
</protein>
<evidence type="ECO:0000259" key="12">
    <source>
        <dbReference type="Pfam" id="PF07885"/>
    </source>
</evidence>
<keyword evidence="7 8" id="KW-0407">Ion channel</keyword>
<organism evidence="13 14">
    <name type="scientific">Rhodotorula toruloides</name>
    <name type="common">Yeast</name>
    <name type="synonym">Rhodosporidium toruloides</name>
    <dbReference type="NCBI Taxonomy" id="5286"/>
    <lineage>
        <taxon>Eukaryota</taxon>
        <taxon>Fungi</taxon>
        <taxon>Dikarya</taxon>
        <taxon>Basidiomycota</taxon>
        <taxon>Pucciniomycotina</taxon>
        <taxon>Microbotryomycetes</taxon>
        <taxon>Sporidiobolales</taxon>
        <taxon>Sporidiobolaceae</taxon>
        <taxon>Rhodotorula</taxon>
    </lineage>
</organism>
<comment type="subcellular location">
    <subcellularLocation>
        <location evidence="1">Membrane</location>
        <topology evidence="1">Multi-pass membrane protein</topology>
    </subcellularLocation>
</comment>
<feature type="domain" description="Potassium channel" evidence="12">
    <location>
        <begin position="285"/>
        <end position="357"/>
    </location>
</feature>
<feature type="region of interest" description="Disordered" evidence="10">
    <location>
        <begin position="824"/>
        <end position="859"/>
    </location>
</feature>
<sequence>MSTQLKTARSAATAAHPAVPALTLETSSPSTPESLDKADNDSPGLGGARNGAGAGQSADDRIEAEREAGHDEKEDPRSVEGSGLAGWLMRRARAKKRTAEPASSSDAHAEAGDSSEYHFVKPEFRDLPILSGLVCPFSVLLDIPGLTTRWYIRTEGYNIIETQPNPALLDVGQAISLAFGVLANAALVWRFLEHRPRICTWVAIVALTMHDALNITIVTWFGVAHRFSDGFTYGDAFWLSVASTAASTFCNITLVLDLARTKDFDKKGSGLTEKQRTLVIATMVFFVYLSLGALCFSYLIGELTFIDALYFVCCTVTSVGFGDIVPITAGSRVFCMLYASIGLVLLALTIAVARETIIETFEANYRSRRDKLAERARARKEEARRRVVEGRERRRRVLEEAQAQAQMQGQGVEVKESGVVGAAGGGRGGRGAVMGKNGSKEEQVALDMPARTLTFSAPTVLTDDHLPADSLLQRLRRTLSRPFHHAAKEVDFRRSLKDFRSGGSLARRSSISSLSSTLTTSSLDESFRSLKDQLVREQREEFRIKLGISFGLFLIFWLGGSAIFMVTERWTYGVALYFSCTYFLTIGFGDYSPKSAAGRAFFVAWALLGVANMTLLLSVLTESWSSRYKSSIDDGRLKKTMRLLDRRKKPDAPGSTNPNSSSVSLLASEGYTVPSQPIPPHELPEKIVETIKGFHKHARYFLLGRTGDPPPQLRFLLEAADEVDEKVESLVAGGATSLADSGAQGDTKHYLFMVSYERQFDALVDSAEQLSQAIKTTTAELEALNVENDRLRAELLQLQAEHSACEPPQAQAPVRHIPFPFVHRPPGGFGDEEVEEELVEEVDEADDKSTIRKTASEGG</sequence>
<feature type="transmembrane region" description="Helical" evidence="11">
    <location>
        <begin position="129"/>
        <end position="152"/>
    </location>
</feature>
<feature type="region of interest" description="Disordered" evidence="10">
    <location>
        <begin position="421"/>
        <end position="440"/>
    </location>
</feature>
<evidence type="ECO:0000256" key="2">
    <source>
        <dbReference type="ARBA" id="ARBA00022448"/>
    </source>
</evidence>
<dbReference type="GO" id="GO:0015271">
    <property type="term" value="F:outward rectifier potassium channel activity"/>
    <property type="evidence" value="ECO:0007669"/>
    <property type="project" value="TreeGrafter"/>
</dbReference>
<evidence type="ECO:0000256" key="7">
    <source>
        <dbReference type="ARBA" id="ARBA00023303"/>
    </source>
</evidence>
<dbReference type="Pfam" id="PF07885">
    <property type="entry name" value="Ion_trans_2"/>
    <property type="match status" value="2"/>
</dbReference>
<feature type="compositionally biased region" description="Basic and acidic residues" evidence="10">
    <location>
        <begin position="58"/>
        <end position="78"/>
    </location>
</feature>
<feature type="compositionally biased region" description="Acidic residues" evidence="10">
    <location>
        <begin position="830"/>
        <end position="846"/>
    </location>
</feature>
<comment type="similarity">
    <text evidence="8">Belongs to the two pore domain potassium channel (TC 1.A.1.8) family.</text>
</comment>
<evidence type="ECO:0000256" key="5">
    <source>
        <dbReference type="ARBA" id="ARBA00023065"/>
    </source>
</evidence>
<keyword evidence="5 8" id="KW-0406">Ion transport</keyword>
<feature type="transmembrane region" description="Helical" evidence="11">
    <location>
        <begin position="331"/>
        <end position="353"/>
    </location>
</feature>
<dbReference type="EMBL" id="LCTV02000010">
    <property type="protein sequence ID" value="PRQ72150.1"/>
    <property type="molecule type" value="Genomic_DNA"/>
</dbReference>
<feature type="transmembrane region" description="Helical" evidence="11">
    <location>
        <begin position="277"/>
        <end position="300"/>
    </location>
</feature>
<feature type="transmembrane region" description="Helical" evidence="11">
    <location>
        <begin position="199"/>
        <end position="224"/>
    </location>
</feature>
<feature type="coiled-coil region" evidence="9">
    <location>
        <begin position="373"/>
        <end position="400"/>
    </location>
</feature>
<evidence type="ECO:0000256" key="1">
    <source>
        <dbReference type="ARBA" id="ARBA00004141"/>
    </source>
</evidence>
<name>A0A2T0A2D4_RHOTO</name>
<comment type="caution">
    <text evidence="13">The sequence shown here is derived from an EMBL/GenBank/DDBJ whole genome shotgun (WGS) entry which is preliminary data.</text>
</comment>
<keyword evidence="4 11" id="KW-1133">Transmembrane helix</keyword>
<evidence type="ECO:0000256" key="6">
    <source>
        <dbReference type="ARBA" id="ARBA00023136"/>
    </source>
</evidence>
<evidence type="ECO:0000256" key="3">
    <source>
        <dbReference type="ARBA" id="ARBA00022692"/>
    </source>
</evidence>
<dbReference type="Gene3D" id="1.10.287.70">
    <property type="match status" value="2"/>
</dbReference>
<keyword evidence="3 8" id="KW-0812">Transmembrane</keyword>
<dbReference type="OrthoDB" id="297496at2759"/>
<dbReference type="InterPro" id="IPR013099">
    <property type="entry name" value="K_chnl_dom"/>
</dbReference>
<keyword evidence="9" id="KW-0175">Coiled coil</keyword>
<gene>
    <name evidence="13" type="ORF">AAT19DRAFT_9489</name>
</gene>
<evidence type="ECO:0000313" key="13">
    <source>
        <dbReference type="EMBL" id="PRQ72150.1"/>
    </source>
</evidence>
<proteinExistence type="inferred from homology"/>
<evidence type="ECO:0000256" key="4">
    <source>
        <dbReference type="ARBA" id="ARBA00022989"/>
    </source>
</evidence>
<dbReference type="PANTHER" id="PTHR11003:SF345">
    <property type="entry name" value="TWIK FAMILY OF POTASSIUM CHANNELS PROTEIN 18"/>
    <property type="match status" value="1"/>
</dbReference>
<feature type="transmembrane region" description="Helical" evidence="11">
    <location>
        <begin position="546"/>
        <end position="564"/>
    </location>
</feature>
<dbReference type="GO" id="GO:0030322">
    <property type="term" value="P:stabilization of membrane potential"/>
    <property type="evidence" value="ECO:0007669"/>
    <property type="project" value="TreeGrafter"/>
</dbReference>
<feature type="compositionally biased region" description="Low complexity" evidence="10">
    <location>
        <begin position="7"/>
        <end position="33"/>
    </location>
</feature>
<feature type="compositionally biased region" description="Gly residues" evidence="10">
    <location>
        <begin position="44"/>
        <end position="54"/>
    </location>
</feature>
<feature type="transmembrane region" description="Helical" evidence="11">
    <location>
        <begin position="570"/>
        <end position="588"/>
    </location>
</feature>
<reference evidence="13 14" key="1">
    <citation type="journal article" date="2018" name="Elife">
        <title>Functional genomics of lipid metabolism in the oleaginous yeast Rhodosporidium toruloides.</title>
        <authorList>
            <person name="Coradetti S.T."/>
            <person name="Pinel D."/>
            <person name="Geiselman G."/>
            <person name="Ito M."/>
            <person name="Mondo S."/>
            <person name="Reilly M.C."/>
            <person name="Cheng Y.F."/>
            <person name="Bauer S."/>
            <person name="Grigoriev I."/>
            <person name="Gladden J.M."/>
            <person name="Simmons B.A."/>
            <person name="Brem R."/>
            <person name="Arkin A.P."/>
            <person name="Skerker J.M."/>
        </authorList>
    </citation>
    <scope>NUCLEOTIDE SEQUENCE [LARGE SCALE GENOMIC DNA]</scope>
    <source>
        <strain evidence="13 14">NBRC 0880</strain>
    </source>
</reference>
<dbReference type="Proteomes" id="UP000239560">
    <property type="component" value="Unassembled WGS sequence"/>
</dbReference>
<feature type="transmembrane region" description="Helical" evidence="11">
    <location>
        <begin position="172"/>
        <end position="192"/>
    </location>
</feature>
<dbReference type="AlphaFoldDB" id="A0A2T0A2D4"/>